<dbReference type="InterPro" id="IPR002828">
    <property type="entry name" value="SurE-like_Pase/nucleotidase"/>
</dbReference>
<keyword evidence="5 7" id="KW-0547">Nucleotide-binding</keyword>
<dbReference type="InterPro" id="IPR036523">
    <property type="entry name" value="SurE-like_sf"/>
</dbReference>
<evidence type="ECO:0000313" key="11">
    <source>
        <dbReference type="Proteomes" id="UP000198310"/>
    </source>
</evidence>
<reference evidence="11" key="1">
    <citation type="submission" date="2017-06" db="EMBL/GenBank/DDBJ databases">
        <authorList>
            <person name="Varghese N."/>
            <person name="Submissions S."/>
        </authorList>
    </citation>
    <scope>NUCLEOTIDE SEQUENCE [LARGE SCALE GENOMIC DNA]</scope>
    <source>
        <strain evidence="11">DSM 28041</strain>
    </source>
</reference>
<feature type="region of interest" description="Disordered" evidence="8">
    <location>
        <begin position="267"/>
        <end position="293"/>
    </location>
</feature>
<comment type="catalytic activity">
    <reaction evidence="1 7">
        <text>a ribonucleoside 5'-phosphate + H2O = a ribonucleoside + phosphate</text>
        <dbReference type="Rhea" id="RHEA:12484"/>
        <dbReference type="ChEBI" id="CHEBI:15377"/>
        <dbReference type="ChEBI" id="CHEBI:18254"/>
        <dbReference type="ChEBI" id="CHEBI:43474"/>
        <dbReference type="ChEBI" id="CHEBI:58043"/>
        <dbReference type="EC" id="3.1.3.5"/>
    </reaction>
</comment>
<dbReference type="Gene3D" id="3.40.1210.10">
    <property type="entry name" value="Survival protein SurE-like phosphatase/nucleotidase"/>
    <property type="match status" value="1"/>
</dbReference>
<dbReference type="GO" id="GO:0004309">
    <property type="term" value="F:exopolyphosphatase activity"/>
    <property type="evidence" value="ECO:0007669"/>
    <property type="project" value="TreeGrafter"/>
</dbReference>
<dbReference type="PANTHER" id="PTHR30457">
    <property type="entry name" value="5'-NUCLEOTIDASE SURE"/>
    <property type="match status" value="1"/>
</dbReference>
<feature type="binding site" evidence="7">
    <location>
        <position position="48"/>
    </location>
    <ligand>
        <name>a divalent metal cation</name>
        <dbReference type="ChEBI" id="CHEBI:60240"/>
    </ligand>
</feature>
<comment type="subcellular location">
    <subcellularLocation>
        <location evidence="7">Cytoplasm</location>
    </subcellularLocation>
</comment>
<feature type="domain" description="Survival protein SurE-like phosphatase/nucleotidase" evidence="9">
    <location>
        <begin position="12"/>
        <end position="199"/>
    </location>
</feature>
<evidence type="ECO:0000256" key="7">
    <source>
        <dbReference type="HAMAP-Rule" id="MF_00060"/>
    </source>
</evidence>
<feature type="binding site" evidence="7">
    <location>
        <position position="17"/>
    </location>
    <ligand>
        <name>a divalent metal cation</name>
        <dbReference type="ChEBI" id="CHEBI:60240"/>
    </ligand>
</feature>
<protein>
    <recommendedName>
        <fullName evidence="7">5'-nucleotidase SurE</fullName>
        <ecNumber evidence="7">3.1.3.5</ecNumber>
    </recommendedName>
    <alternativeName>
        <fullName evidence="7">Nucleoside 5'-monophosphate phosphohydrolase</fullName>
    </alternativeName>
</protein>
<dbReference type="GO" id="GO:0005737">
    <property type="term" value="C:cytoplasm"/>
    <property type="evidence" value="ECO:0007669"/>
    <property type="project" value="UniProtKB-SubCell"/>
</dbReference>
<keyword evidence="3 7" id="KW-0963">Cytoplasm</keyword>
<dbReference type="RefSeq" id="WP_045689301.1">
    <property type="nucleotide sequence ID" value="NZ_FZNS01000001.1"/>
</dbReference>
<dbReference type="PANTHER" id="PTHR30457:SF12">
    <property type="entry name" value="5'_3'-NUCLEOTIDASE SURE"/>
    <property type="match status" value="1"/>
</dbReference>
<dbReference type="GO" id="GO:0000166">
    <property type="term" value="F:nucleotide binding"/>
    <property type="evidence" value="ECO:0007669"/>
    <property type="project" value="UniProtKB-KW"/>
</dbReference>
<evidence type="ECO:0000256" key="4">
    <source>
        <dbReference type="ARBA" id="ARBA00022723"/>
    </source>
</evidence>
<sequence length="293" mass="31490">MPVSAEARKPLILISNDDGITAPGIATLVRVMARIGEVVVVAPNSPQSGMGHAITIGHPLRLDASTIFPGIEAYECSGTPADCVKLAKHYVLKDRNPDLVVSGINHGSNSSVNVLYSGTMSAAIEAAIEGLPAIGFSLCEYGHDADFSHTEGWIEHLTRQALEHGIPAGTALNVNIPKNSETPIVGAKICRQARAKWQEEFDLRHDPHRRPYYWLIGEFVNLDNGTDTDEWALANNYISIVPCQFDLTAHHALRDMNTSWQLRSTPVAEPAAKPAPHVGSATPEPGESAEGLG</sequence>
<evidence type="ECO:0000256" key="8">
    <source>
        <dbReference type="SAM" id="MobiDB-lite"/>
    </source>
</evidence>
<accession>A0A238VCC6</accession>
<keyword evidence="4 7" id="KW-0479">Metal-binding</keyword>
<name>A0A238VCC6_9BACT</name>
<evidence type="ECO:0000256" key="3">
    <source>
        <dbReference type="ARBA" id="ARBA00022490"/>
    </source>
</evidence>
<dbReference type="EC" id="3.1.3.5" evidence="7"/>
<feature type="binding site" evidence="7">
    <location>
        <position position="105"/>
    </location>
    <ligand>
        <name>a divalent metal cation</name>
        <dbReference type="ChEBI" id="CHEBI:60240"/>
    </ligand>
</feature>
<dbReference type="NCBIfam" id="NF001490">
    <property type="entry name" value="PRK00346.1-4"/>
    <property type="match status" value="1"/>
</dbReference>
<dbReference type="SUPFAM" id="SSF64167">
    <property type="entry name" value="SurE-like"/>
    <property type="match status" value="1"/>
</dbReference>
<proteinExistence type="inferred from homology"/>
<evidence type="ECO:0000256" key="5">
    <source>
        <dbReference type="ARBA" id="ARBA00022741"/>
    </source>
</evidence>
<gene>
    <name evidence="7" type="primary">surE</name>
    <name evidence="10" type="ORF">SAMN06269173_101366</name>
</gene>
<comment type="cofactor">
    <cofactor evidence="7">
        <name>a divalent metal cation</name>
        <dbReference type="ChEBI" id="CHEBI:60240"/>
    </cofactor>
    <text evidence="7">Binds 1 divalent metal cation per subunit.</text>
</comment>
<dbReference type="EMBL" id="FZNS01000001">
    <property type="protein sequence ID" value="SNR31343.1"/>
    <property type="molecule type" value="Genomic_DNA"/>
</dbReference>
<evidence type="ECO:0000313" key="10">
    <source>
        <dbReference type="EMBL" id="SNR31343.1"/>
    </source>
</evidence>
<dbReference type="AlphaFoldDB" id="A0A238VCC6"/>
<dbReference type="GO" id="GO:0008254">
    <property type="term" value="F:3'-nucleotidase activity"/>
    <property type="evidence" value="ECO:0007669"/>
    <property type="project" value="TreeGrafter"/>
</dbReference>
<comment type="similarity">
    <text evidence="2 7">Belongs to the SurE nucleotidase family.</text>
</comment>
<keyword evidence="6 7" id="KW-0378">Hydrolase</keyword>
<dbReference type="InterPro" id="IPR030048">
    <property type="entry name" value="SurE"/>
</dbReference>
<evidence type="ECO:0000259" key="9">
    <source>
        <dbReference type="Pfam" id="PF01975"/>
    </source>
</evidence>
<comment type="function">
    <text evidence="7">Nucleotidase that shows phosphatase activity on nucleoside 5'-monophosphates.</text>
</comment>
<dbReference type="HAMAP" id="MF_00060">
    <property type="entry name" value="SurE"/>
    <property type="match status" value="1"/>
</dbReference>
<keyword evidence="11" id="KW-1185">Reference proteome</keyword>
<evidence type="ECO:0000256" key="1">
    <source>
        <dbReference type="ARBA" id="ARBA00000815"/>
    </source>
</evidence>
<evidence type="ECO:0000256" key="2">
    <source>
        <dbReference type="ARBA" id="ARBA00011062"/>
    </source>
</evidence>
<organism evidence="10 11">
    <name type="scientific">Hymenobacter mucosus</name>
    <dbReference type="NCBI Taxonomy" id="1411120"/>
    <lineage>
        <taxon>Bacteria</taxon>
        <taxon>Pseudomonadati</taxon>
        <taxon>Bacteroidota</taxon>
        <taxon>Cytophagia</taxon>
        <taxon>Cytophagales</taxon>
        <taxon>Hymenobacteraceae</taxon>
        <taxon>Hymenobacter</taxon>
    </lineage>
</organism>
<dbReference type="NCBIfam" id="TIGR00087">
    <property type="entry name" value="surE"/>
    <property type="match status" value="1"/>
</dbReference>
<dbReference type="GO" id="GO:0046872">
    <property type="term" value="F:metal ion binding"/>
    <property type="evidence" value="ECO:0007669"/>
    <property type="project" value="UniProtKB-UniRule"/>
</dbReference>
<dbReference type="Proteomes" id="UP000198310">
    <property type="component" value="Unassembled WGS sequence"/>
</dbReference>
<dbReference type="GO" id="GO:0008253">
    <property type="term" value="F:5'-nucleotidase activity"/>
    <property type="evidence" value="ECO:0007669"/>
    <property type="project" value="UniProtKB-UniRule"/>
</dbReference>
<evidence type="ECO:0000256" key="6">
    <source>
        <dbReference type="ARBA" id="ARBA00022801"/>
    </source>
</evidence>
<dbReference type="Pfam" id="PF01975">
    <property type="entry name" value="SurE"/>
    <property type="match status" value="1"/>
</dbReference>
<dbReference type="NCBIfam" id="NF001492">
    <property type="entry name" value="PRK00346.2-2"/>
    <property type="match status" value="1"/>
</dbReference>
<feature type="binding site" evidence="7">
    <location>
        <position position="18"/>
    </location>
    <ligand>
        <name>a divalent metal cation</name>
        <dbReference type="ChEBI" id="CHEBI:60240"/>
    </ligand>
</feature>